<dbReference type="Pfam" id="PF20174">
    <property type="entry name" value="DUF6540"/>
    <property type="match status" value="1"/>
</dbReference>
<keyword evidence="2" id="KW-1185">Reference proteome</keyword>
<gene>
    <name evidence="1" type="ORF">CY34DRAFT_62606</name>
</gene>
<reference evidence="2" key="2">
    <citation type="submission" date="2015-01" db="EMBL/GenBank/DDBJ databases">
        <title>Evolutionary Origins and Diversification of the Mycorrhizal Mutualists.</title>
        <authorList>
            <consortium name="DOE Joint Genome Institute"/>
            <consortium name="Mycorrhizal Genomics Consortium"/>
            <person name="Kohler A."/>
            <person name="Kuo A."/>
            <person name="Nagy L.G."/>
            <person name="Floudas D."/>
            <person name="Copeland A."/>
            <person name="Barry K.W."/>
            <person name="Cichocki N."/>
            <person name="Veneault-Fourrey C."/>
            <person name="LaButti K."/>
            <person name="Lindquist E.A."/>
            <person name="Lipzen A."/>
            <person name="Lundell T."/>
            <person name="Morin E."/>
            <person name="Murat C."/>
            <person name="Riley R."/>
            <person name="Ohm R."/>
            <person name="Sun H."/>
            <person name="Tunlid A."/>
            <person name="Henrissat B."/>
            <person name="Grigoriev I.V."/>
            <person name="Hibbett D.S."/>
            <person name="Martin F."/>
        </authorList>
    </citation>
    <scope>NUCLEOTIDE SEQUENCE [LARGE SCALE GENOMIC DNA]</scope>
    <source>
        <strain evidence="2">UH-Slu-Lm8-n1</strain>
    </source>
</reference>
<dbReference type="HOGENOM" id="CLU_116351_3_0_1"/>
<feature type="non-terminal residue" evidence="1">
    <location>
        <position position="112"/>
    </location>
</feature>
<accession>A0A0D0ABU1</accession>
<dbReference type="OrthoDB" id="2662127at2759"/>
<dbReference type="Proteomes" id="UP000054485">
    <property type="component" value="Unassembled WGS sequence"/>
</dbReference>
<name>A0A0D0ABU1_9AGAM</name>
<protein>
    <submittedName>
        <fullName evidence="1">Uncharacterized protein</fullName>
    </submittedName>
</protein>
<sequence>QVEPEIYNVEVVQFWQGEAAPLRPYALQWAIWVRTGLGMRGHTYKLVGDQTNYAIDVRLHQPLENWNNLRGSYCVGTVSRKELDEMEIILQRVDIIHNIPWWNDQDWVDDAL</sequence>
<dbReference type="AlphaFoldDB" id="A0A0D0ABU1"/>
<reference evidence="1 2" key="1">
    <citation type="submission" date="2014-04" db="EMBL/GenBank/DDBJ databases">
        <authorList>
            <consortium name="DOE Joint Genome Institute"/>
            <person name="Kuo A."/>
            <person name="Ruytinx J."/>
            <person name="Rineau F."/>
            <person name="Colpaert J."/>
            <person name="Kohler A."/>
            <person name="Nagy L.G."/>
            <person name="Floudas D."/>
            <person name="Copeland A."/>
            <person name="Barry K.W."/>
            <person name="Cichocki N."/>
            <person name="Veneault-Fourrey C."/>
            <person name="LaButti K."/>
            <person name="Lindquist E.A."/>
            <person name="Lipzen A."/>
            <person name="Lundell T."/>
            <person name="Morin E."/>
            <person name="Murat C."/>
            <person name="Sun H."/>
            <person name="Tunlid A."/>
            <person name="Henrissat B."/>
            <person name="Grigoriev I.V."/>
            <person name="Hibbett D.S."/>
            <person name="Martin F."/>
            <person name="Nordberg H.P."/>
            <person name="Cantor M.N."/>
            <person name="Hua S.X."/>
        </authorList>
    </citation>
    <scope>NUCLEOTIDE SEQUENCE [LARGE SCALE GENOMIC DNA]</scope>
    <source>
        <strain evidence="1 2">UH-Slu-Lm8-n1</strain>
    </source>
</reference>
<feature type="non-terminal residue" evidence="1">
    <location>
        <position position="1"/>
    </location>
</feature>
<proteinExistence type="predicted"/>
<dbReference type="EMBL" id="KN835615">
    <property type="protein sequence ID" value="KIK35514.1"/>
    <property type="molecule type" value="Genomic_DNA"/>
</dbReference>
<evidence type="ECO:0000313" key="1">
    <source>
        <dbReference type="EMBL" id="KIK35514.1"/>
    </source>
</evidence>
<organism evidence="1 2">
    <name type="scientific">Suillus luteus UH-Slu-Lm8-n1</name>
    <dbReference type="NCBI Taxonomy" id="930992"/>
    <lineage>
        <taxon>Eukaryota</taxon>
        <taxon>Fungi</taxon>
        <taxon>Dikarya</taxon>
        <taxon>Basidiomycota</taxon>
        <taxon>Agaricomycotina</taxon>
        <taxon>Agaricomycetes</taxon>
        <taxon>Agaricomycetidae</taxon>
        <taxon>Boletales</taxon>
        <taxon>Suillineae</taxon>
        <taxon>Suillaceae</taxon>
        <taxon>Suillus</taxon>
    </lineage>
</organism>
<dbReference type="InParanoid" id="A0A0D0ABU1"/>
<evidence type="ECO:0000313" key="2">
    <source>
        <dbReference type="Proteomes" id="UP000054485"/>
    </source>
</evidence>
<dbReference type="InterPro" id="IPR046670">
    <property type="entry name" value="DUF6540"/>
</dbReference>